<organism evidence="1 2">
    <name type="scientific">Aspergillus mulundensis</name>
    <dbReference type="NCBI Taxonomy" id="1810919"/>
    <lineage>
        <taxon>Eukaryota</taxon>
        <taxon>Fungi</taxon>
        <taxon>Dikarya</taxon>
        <taxon>Ascomycota</taxon>
        <taxon>Pezizomycotina</taxon>
        <taxon>Eurotiomycetes</taxon>
        <taxon>Eurotiomycetidae</taxon>
        <taxon>Eurotiales</taxon>
        <taxon>Aspergillaceae</taxon>
        <taxon>Aspergillus</taxon>
        <taxon>Aspergillus subgen. Nidulantes</taxon>
    </lineage>
</organism>
<comment type="caution">
    <text evidence="1">The sequence shown here is derived from an EMBL/GenBank/DDBJ whole genome shotgun (WGS) entry which is preliminary data.</text>
</comment>
<keyword evidence="2" id="KW-1185">Reference proteome</keyword>
<name>A0A3D8SBK4_9EURO</name>
<dbReference type="EMBL" id="PVWQ01000004">
    <property type="protein sequence ID" value="RDW83696.1"/>
    <property type="molecule type" value="Genomic_DNA"/>
</dbReference>
<evidence type="ECO:0000313" key="2">
    <source>
        <dbReference type="Proteomes" id="UP000256690"/>
    </source>
</evidence>
<dbReference type="RefSeq" id="XP_026605034.1">
    <property type="nucleotide sequence ID" value="XM_026746038.1"/>
</dbReference>
<dbReference type="AlphaFoldDB" id="A0A3D8SBK4"/>
<reference evidence="1 2" key="1">
    <citation type="journal article" date="2018" name="IMA Fungus">
        <title>IMA Genome-F 9: Draft genome sequence of Annulohypoxylon stygium, Aspergillus mulundensis, Berkeleyomyces basicola (syn. Thielaviopsis basicola), Ceratocystis smalleyi, two Cercospora beticola strains, Coleophoma cylindrospora, Fusarium fracticaudum, Phialophora cf. hyalina, and Morchella septimelata.</title>
        <authorList>
            <person name="Wingfield B.D."/>
            <person name="Bills G.F."/>
            <person name="Dong Y."/>
            <person name="Huang W."/>
            <person name="Nel W.J."/>
            <person name="Swalarsk-Parry B.S."/>
            <person name="Vaghefi N."/>
            <person name="Wilken P.M."/>
            <person name="An Z."/>
            <person name="de Beer Z.W."/>
            <person name="De Vos L."/>
            <person name="Chen L."/>
            <person name="Duong T.A."/>
            <person name="Gao Y."/>
            <person name="Hammerbacher A."/>
            <person name="Kikkert J.R."/>
            <person name="Li Y."/>
            <person name="Li H."/>
            <person name="Li K."/>
            <person name="Li Q."/>
            <person name="Liu X."/>
            <person name="Ma X."/>
            <person name="Naidoo K."/>
            <person name="Pethybridge S.J."/>
            <person name="Sun J."/>
            <person name="Steenkamp E.T."/>
            <person name="van der Nest M.A."/>
            <person name="van Wyk S."/>
            <person name="Wingfield M.J."/>
            <person name="Xiong C."/>
            <person name="Yue Q."/>
            <person name="Zhang X."/>
        </authorList>
    </citation>
    <scope>NUCLEOTIDE SEQUENCE [LARGE SCALE GENOMIC DNA]</scope>
    <source>
        <strain evidence="1 2">DSM 5745</strain>
    </source>
</reference>
<dbReference type="GeneID" id="38114392"/>
<protein>
    <submittedName>
        <fullName evidence="1">Uncharacterized protein</fullName>
    </submittedName>
</protein>
<accession>A0A3D8SBK4</accession>
<evidence type="ECO:0000313" key="1">
    <source>
        <dbReference type="EMBL" id="RDW83696.1"/>
    </source>
</evidence>
<proteinExistence type="predicted"/>
<sequence>MSSKASKPKYEFERRLIQAGNNPLPESELVTPAEPEDYIFYIGRPWPRLSTPEAEFVAILHGTKSKVCRWNYTVIHSDGKGGEKWVHVENYHPPDHYRCDHKTIKYQVMVIKTKDLKKYDHIFTRYQADCSRVLCHAVLLDCLEYGLIELPKVLTIARDMRWSMWTCEIRKLRLPNVP</sequence>
<gene>
    <name evidence="1" type="ORF">DSM5745_04022</name>
</gene>
<dbReference type="Proteomes" id="UP000256690">
    <property type="component" value="Unassembled WGS sequence"/>
</dbReference>